<dbReference type="Proteomes" id="UP000566819">
    <property type="component" value="Unassembled WGS sequence"/>
</dbReference>
<dbReference type="AlphaFoldDB" id="A0A8H4VQI1"/>
<dbReference type="EMBL" id="JAAMPI010002119">
    <property type="protein sequence ID" value="KAF4618372.1"/>
    <property type="molecule type" value="Genomic_DNA"/>
</dbReference>
<protein>
    <recommendedName>
        <fullName evidence="1">F-box domain-containing protein</fullName>
    </recommendedName>
</protein>
<evidence type="ECO:0000259" key="1">
    <source>
        <dbReference type="PROSITE" id="PS50181"/>
    </source>
</evidence>
<organism evidence="2 3">
    <name type="scientific">Cudoniella acicularis</name>
    <dbReference type="NCBI Taxonomy" id="354080"/>
    <lineage>
        <taxon>Eukaryota</taxon>
        <taxon>Fungi</taxon>
        <taxon>Dikarya</taxon>
        <taxon>Ascomycota</taxon>
        <taxon>Pezizomycotina</taxon>
        <taxon>Leotiomycetes</taxon>
        <taxon>Helotiales</taxon>
        <taxon>Tricladiaceae</taxon>
        <taxon>Cudoniella</taxon>
    </lineage>
</organism>
<dbReference type="OrthoDB" id="3565232at2759"/>
<evidence type="ECO:0000313" key="3">
    <source>
        <dbReference type="Proteomes" id="UP000566819"/>
    </source>
</evidence>
<dbReference type="InterPro" id="IPR036047">
    <property type="entry name" value="F-box-like_dom_sf"/>
</dbReference>
<dbReference type="SUPFAM" id="SSF81383">
    <property type="entry name" value="F-box domain"/>
    <property type="match status" value="1"/>
</dbReference>
<keyword evidence="3" id="KW-1185">Reference proteome</keyword>
<accession>A0A8H4VQI1</accession>
<gene>
    <name evidence="2" type="ORF">G7Y89_g14933</name>
</gene>
<dbReference type="InterPro" id="IPR001810">
    <property type="entry name" value="F-box_dom"/>
</dbReference>
<sequence length="187" mass="21861">MNPASAPVPVEEKQELGVIEMTGIHDKEIEVEFESQLEDEDENEAATVGEVKVRQPSVMESNFTAVETQLEWKGSFNITTLPDEVQLSIINLLRPSESVMLGLTCKKFYAMHKELYGKVTINMRRYRITDPKTWEMLVMYHLLKDWMGKEWYFDLKKGTFVRKARVYTQEKMLEEWRTGLKVELDGF</sequence>
<feature type="domain" description="F-box" evidence="1">
    <location>
        <begin position="75"/>
        <end position="119"/>
    </location>
</feature>
<comment type="caution">
    <text evidence="2">The sequence shown here is derived from an EMBL/GenBank/DDBJ whole genome shotgun (WGS) entry which is preliminary data.</text>
</comment>
<name>A0A8H4VQI1_9HELO</name>
<reference evidence="2 3" key="1">
    <citation type="submission" date="2020-03" db="EMBL/GenBank/DDBJ databases">
        <title>Draft Genome Sequence of Cudoniella acicularis.</title>
        <authorList>
            <person name="Buettner E."/>
            <person name="Kellner H."/>
        </authorList>
    </citation>
    <scope>NUCLEOTIDE SEQUENCE [LARGE SCALE GENOMIC DNA]</scope>
    <source>
        <strain evidence="2 3">DSM 108380</strain>
    </source>
</reference>
<dbReference type="PROSITE" id="PS50181">
    <property type="entry name" value="FBOX"/>
    <property type="match status" value="1"/>
</dbReference>
<proteinExistence type="predicted"/>
<evidence type="ECO:0000313" key="2">
    <source>
        <dbReference type="EMBL" id="KAF4618372.1"/>
    </source>
</evidence>
<dbReference type="CDD" id="cd09917">
    <property type="entry name" value="F-box_SF"/>
    <property type="match status" value="1"/>
</dbReference>